<dbReference type="PROSITE" id="PS50943">
    <property type="entry name" value="HTH_CROC1"/>
    <property type="match status" value="1"/>
</dbReference>
<gene>
    <name evidence="2" type="ORF">BC343_25410</name>
</gene>
<evidence type="ECO:0000313" key="3">
    <source>
        <dbReference type="Proteomes" id="UP000189739"/>
    </source>
</evidence>
<accession>A0A1S9PHD7</accession>
<dbReference type="SMART" id="SM00530">
    <property type="entry name" value="HTH_XRE"/>
    <property type="match status" value="1"/>
</dbReference>
<dbReference type="EMBL" id="MBTF01000007">
    <property type="protein sequence ID" value="OOQ60363.1"/>
    <property type="molecule type" value="Genomic_DNA"/>
</dbReference>
<evidence type="ECO:0000313" key="2">
    <source>
        <dbReference type="EMBL" id="OOQ60363.1"/>
    </source>
</evidence>
<dbReference type="STRING" id="1792845.BC343_25410"/>
<dbReference type="Gene3D" id="1.10.260.40">
    <property type="entry name" value="lambda repressor-like DNA-binding domains"/>
    <property type="match status" value="1"/>
</dbReference>
<dbReference type="Pfam" id="PF01381">
    <property type="entry name" value="HTH_3"/>
    <property type="match status" value="1"/>
</dbReference>
<evidence type="ECO:0000259" key="1">
    <source>
        <dbReference type="PROSITE" id="PS50943"/>
    </source>
</evidence>
<proteinExistence type="predicted"/>
<dbReference type="InterPro" id="IPR010982">
    <property type="entry name" value="Lambda_DNA-bd_dom_sf"/>
</dbReference>
<comment type="caution">
    <text evidence="2">The sequence shown here is derived from an EMBL/GenBank/DDBJ whole genome shotgun (WGS) entry which is preliminary data.</text>
</comment>
<dbReference type="OrthoDB" id="2902336at2"/>
<dbReference type="AlphaFoldDB" id="A0A1S9PHD7"/>
<keyword evidence="3" id="KW-1185">Reference proteome</keyword>
<reference evidence="2 3" key="1">
    <citation type="submission" date="2016-07" db="EMBL/GenBank/DDBJ databases">
        <title>Genomic analysis of zinc-resistant bacterium Mucilaginibacter pedocola TBZ30.</title>
        <authorList>
            <person name="Huang J."/>
            <person name="Tang J."/>
        </authorList>
    </citation>
    <scope>NUCLEOTIDE SEQUENCE [LARGE SCALE GENOMIC DNA]</scope>
    <source>
        <strain evidence="2 3">TBZ30</strain>
    </source>
</reference>
<dbReference type="GO" id="GO:0003677">
    <property type="term" value="F:DNA binding"/>
    <property type="evidence" value="ECO:0007669"/>
    <property type="project" value="InterPro"/>
</dbReference>
<dbReference type="SUPFAM" id="SSF47413">
    <property type="entry name" value="lambda repressor-like DNA-binding domains"/>
    <property type="match status" value="1"/>
</dbReference>
<feature type="domain" description="HTH cro/C1-type" evidence="1">
    <location>
        <begin position="14"/>
        <end position="68"/>
    </location>
</feature>
<sequence>MKEELIFASLGNRLRELRVEKNLMPRDLAEAIGEPETEIIKLEAGLKAPTLTDLVLLTKRLGVTLSHLFEGLNI</sequence>
<protein>
    <recommendedName>
        <fullName evidence="1">HTH cro/C1-type domain-containing protein</fullName>
    </recommendedName>
</protein>
<dbReference type="InterPro" id="IPR001387">
    <property type="entry name" value="Cro/C1-type_HTH"/>
</dbReference>
<name>A0A1S9PHD7_9SPHI</name>
<dbReference type="RefSeq" id="WP_078347643.1">
    <property type="nucleotide sequence ID" value="NZ_MBTF01000007.1"/>
</dbReference>
<organism evidence="2 3">
    <name type="scientific">Mucilaginibacter pedocola</name>
    <dbReference type="NCBI Taxonomy" id="1792845"/>
    <lineage>
        <taxon>Bacteria</taxon>
        <taxon>Pseudomonadati</taxon>
        <taxon>Bacteroidota</taxon>
        <taxon>Sphingobacteriia</taxon>
        <taxon>Sphingobacteriales</taxon>
        <taxon>Sphingobacteriaceae</taxon>
        <taxon>Mucilaginibacter</taxon>
    </lineage>
</organism>
<dbReference type="Proteomes" id="UP000189739">
    <property type="component" value="Unassembled WGS sequence"/>
</dbReference>
<dbReference type="CDD" id="cd00093">
    <property type="entry name" value="HTH_XRE"/>
    <property type="match status" value="1"/>
</dbReference>